<evidence type="ECO:0000256" key="3">
    <source>
        <dbReference type="HAMAP-Rule" id="MF_00376"/>
    </source>
</evidence>
<dbReference type="GO" id="GO:0005524">
    <property type="term" value="F:ATP binding"/>
    <property type="evidence" value="ECO:0007669"/>
    <property type="project" value="UniProtKB-UniRule"/>
</dbReference>
<comment type="subcellular location">
    <subcellularLocation>
        <location evidence="3">Cytoplasm</location>
    </subcellularLocation>
</comment>
<name>A0A538TVF3_UNCEI</name>
<feature type="binding site" evidence="3">
    <location>
        <begin position="25"/>
        <end position="30"/>
    </location>
    <ligand>
        <name>ATP</name>
        <dbReference type="ChEBI" id="CHEBI:30616"/>
    </ligand>
</feature>
<comment type="caution">
    <text evidence="5">The sequence shown here is derived from an EMBL/GenBank/DDBJ whole genome shotgun (WGS) entry which is preliminary data.</text>
</comment>
<dbReference type="GO" id="GO:0005737">
    <property type="term" value="C:cytoplasm"/>
    <property type="evidence" value="ECO:0007669"/>
    <property type="project" value="UniProtKB-SubCell"/>
</dbReference>
<dbReference type="SUPFAM" id="SSF52540">
    <property type="entry name" value="P-loop containing nucleoside triphosphate hydrolases"/>
    <property type="match status" value="1"/>
</dbReference>
<dbReference type="Pfam" id="PF01121">
    <property type="entry name" value="CoaE"/>
    <property type="match status" value="1"/>
</dbReference>
<dbReference type="EMBL" id="VBOY01000036">
    <property type="protein sequence ID" value="TMQ67568.1"/>
    <property type="molecule type" value="Genomic_DNA"/>
</dbReference>
<dbReference type="PANTHER" id="PTHR10695:SF46">
    <property type="entry name" value="BIFUNCTIONAL COENZYME A SYNTHASE-RELATED"/>
    <property type="match status" value="1"/>
</dbReference>
<dbReference type="EC" id="2.7.1.24" evidence="3 4"/>
<accession>A0A538TVF3</accession>
<evidence type="ECO:0000256" key="1">
    <source>
        <dbReference type="ARBA" id="ARBA00022741"/>
    </source>
</evidence>
<dbReference type="GO" id="GO:0015937">
    <property type="term" value="P:coenzyme A biosynthetic process"/>
    <property type="evidence" value="ECO:0007669"/>
    <property type="project" value="UniProtKB-UniRule"/>
</dbReference>
<organism evidence="5 6">
    <name type="scientific">Eiseniibacteriota bacterium</name>
    <dbReference type="NCBI Taxonomy" id="2212470"/>
    <lineage>
        <taxon>Bacteria</taxon>
        <taxon>Candidatus Eiseniibacteriota</taxon>
    </lineage>
</organism>
<keyword evidence="1 3" id="KW-0547">Nucleotide-binding</keyword>
<keyword evidence="3" id="KW-0963">Cytoplasm</keyword>
<sequence>MSTDRPRRAPSSDRLFIVGMVGRAGSGKSTAAHAIAADGGELIEADRIGHEVTDRDSDVRAALIAEYGPDVYRADGSLDRPRVAHHVFRDPEARGRLDRLVHPRILERVQDRLSELRRAGRQGVVVVDAALLLDWGLERSCDVVVAVVAPEEEQIARLARARGWSAEEARARLAVQRTNESYAAAADLVLDNRGSVAELEQTAREAVTRLARARERRRHEC</sequence>
<dbReference type="Proteomes" id="UP000316609">
    <property type="component" value="Unassembled WGS sequence"/>
</dbReference>
<protein>
    <recommendedName>
        <fullName evidence="3 4">Dephospho-CoA kinase</fullName>
        <ecNumber evidence="3 4">2.7.1.24</ecNumber>
    </recommendedName>
    <alternativeName>
        <fullName evidence="3">Dephosphocoenzyme A kinase</fullName>
    </alternativeName>
</protein>
<dbReference type="GO" id="GO:0004140">
    <property type="term" value="F:dephospho-CoA kinase activity"/>
    <property type="evidence" value="ECO:0007669"/>
    <property type="project" value="UniProtKB-UniRule"/>
</dbReference>
<evidence type="ECO:0000256" key="4">
    <source>
        <dbReference type="NCBIfam" id="TIGR00152"/>
    </source>
</evidence>
<comment type="catalytic activity">
    <reaction evidence="3">
        <text>3'-dephospho-CoA + ATP = ADP + CoA + H(+)</text>
        <dbReference type="Rhea" id="RHEA:18245"/>
        <dbReference type="ChEBI" id="CHEBI:15378"/>
        <dbReference type="ChEBI" id="CHEBI:30616"/>
        <dbReference type="ChEBI" id="CHEBI:57287"/>
        <dbReference type="ChEBI" id="CHEBI:57328"/>
        <dbReference type="ChEBI" id="CHEBI:456216"/>
        <dbReference type="EC" id="2.7.1.24"/>
    </reaction>
</comment>
<gene>
    <name evidence="3" type="primary">coaE</name>
    <name evidence="5" type="ORF">E6K78_04405</name>
</gene>
<keyword evidence="3 5" id="KW-0808">Transferase</keyword>
<proteinExistence type="inferred from homology"/>
<dbReference type="CDD" id="cd02022">
    <property type="entry name" value="DPCK"/>
    <property type="match status" value="1"/>
</dbReference>
<dbReference type="PANTHER" id="PTHR10695">
    <property type="entry name" value="DEPHOSPHO-COA KINASE-RELATED"/>
    <property type="match status" value="1"/>
</dbReference>
<dbReference type="InterPro" id="IPR027417">
    <property type="entry name" value="P-loop_NTPase"/>
</dbReference>
<evidence type="ECO:0000256" key="2">
    <source>
        <dbReference type="ARBA" id="ARBA00022840"/>
    </source>
</evidence>
<dbReference type="NCBIfam" id="TIGR00152">
    <property type="entry name" value="dephospho-CoA kinase"/>
    <property type="match status" value="1"/>
</dbReference>
<dbReference type="AlphaFoldDB" id="A0A538TVF3"/>
<keyword evidence="2 3" id="KW-0067">ATP-binding</keyword>
<evidence type="ECO:0000313" key="5">
    <source>
        <dbReference type="EMBL" id="TMQ67568.1"/>
    </source>
</evidence>
<comment type="pathway">
    <text evidence="3">Cofactor biosynthesis; coenzyme A biosynthesis; CoA from (R)-pantothenate: step 5/5.</text>
</comment>
<keyword evidence="3 5" id="KW-0418">Kinase</keyword>
<comment type="similarity">
    <text evidence="3">Belongs to the CoaE family.</text>
</comment>
<reference evidence="5 6" key="1">
    <citation type="journal article" date="2019" name="Nat. Microbiol.">
        <title>Mediterranean grassland soil C-N compound turnover is dependent on rainfall and depth, and is mediated by genomically divergent microorganisms.</title>
        <authorList>
            <person name="Diamond S."/>
            <person name="Andeer P.F."/>
            <person name="Li Z."/>
            <person name="Crits-Christoph A."/>
            <person name="Burstein D."/>
            <person name="Anantharaman K."/>
            <person name="Lane K.R."/>
            <person name="Thomas B.C."/>
            <person name="Pan C."/>
            <person name="Northen T.R."/>
            <person name="Banfield J.F."/>
        </authorList>
    </citation>
    <scope>NUCLEOTIDE SEQUENCE [LARGE SCALE GENOMIC DNA]</scope>
    <source>
        <strain evidence="5">WS_8</strain>
    </source>
</reference>
<dbReference type="HAMAP" id="MF_00376">
    <property type="entry name" value="Dephospho_CoA_kinase"/>
    <property type="match status" value="1"/>
</dbReference>
<dbReference type="Gene3D" id="3.40.50.300">
    <property type="entry name" value="P-loop containing nucleotide triphosphate hydrolases"/>
    <property type="match status" value="1"/>
</dbReference>
<keyword evidence="3" id="KW-0173">Coenzyme A biosynthesis</keyword>
<dbReference type="UniPathway" id="UPA00241">
    <property type="reaction ID" value="UER00356"/>
</dbReference>
<dbReference type="PROSITE" id="PS51219">
    <property type="entry name" value="DPCK"/>
    <property type="match status" value="1"/>
</dbReference>
<comment type="function">
    <text evidence="3">Catalyzes the phosphorylation of the 3'-hydroxyl group of dephosphocoenzyme A to form coenzyme A.</text>
</comment>
<dbReference type="InterPro" id="IPR001977">
    <property type="entry name" value="Depp_CoAkinase"/>
</dbReference>
<evidence type="ECO:0000313" key="6">
    <source>
        <dbReference type="Proteomes" id="UP000316609"/>
    </source>
</evidence>